<evidence type="ECO:0000256" key="1">
    <source>
        <dbReference type="ARBA" id="ARBA00023015"/>
    </source>
</evidence>
<dbReference type="InterPro" id="IPR047167">
    <property type="entry name" value="NFE2-like"/>
</dbReference>
<feature type="compositionally biased region" description="Basic residues" evidence="6">
    <location>
        <begin position="624"/>
        <end position="637"/>
    </location>
</feature>
<keyword evidence="3" id="KW-0010">Activator</keyword>
<dbReference type="InterPro" id="IPR004827">
    <property type="entry name" value="bZIP"/>
</dbReference>
<keyword evidence="5" id="KW-0539">Nucleus</keyword>
<dbReference type="GO" id="GO:0000981">
    <property type="term" value="F:DNA-binding transcription factor activity, RNA polymerase II-specific"/>
    <property type="evidence" value="ECO:0007669"/>
    <property type="project" value="TreeGrafter"/>
</dbReference>
<feature type="region of interest" description="Disordered" evidence="6">
    <location>
        <begin position="106"/>
        <end position="132"/>
    </location>
</feature>
<sequence>MLNTKKMFTEHLLTLVLTLSLLRVDPENYLDLQLGGGRLAGGVGDGDWQLELLAAPHYSNRSYVSRKFLPPIIEDLSRFEQPFIEQNYRGLQTYLLNIQANENSSASAGTGGVGSGGAIAEERPSSPLPPAGANALPAAHNVTVPPVIATMMSGFDVDAEDIFLNGNLFEESTSVLEQNLADLNDYSTIMFENPVTKFDPDAAVPDIEDTIERARSLVASSASGVTIKQEPEEEGATATTSTSLAPDAKRVPVGLALNQTFKREDTADEEGVVKDASLALNHSDRMSTQRKHLVSTDLDSETEEDEKKVLLNTAEEAPPAAEDAAAPSQELTQQEMDLIEVLWKQDVDLGFTLTNAPTTSATAGTRATANAAGAEATTKPDSEDDLEKLKALLEIKNDKNADTDKQLDATDDGSLVDPWAGLSYTIDTETGEYVLNSSDIDNSLPPPLADLFLEQELTLPDLGGTVEDTIAEIKSNDRNGIQQHQQQQEDREIAEVHRIEQELQVSVDDLYLSSASTSSTSGGHSSTALSETEADLVASTIAVNAGGDADDDDPNVTAAAAAVASSSSASEENLDAPATDELEDLLCDMMIQTSSHFQHSRQNTQGYGHGMSSFRQTTTGAGGYHHHHHHHHHHHQQSRVPLTRAVSMEQRWQDLANLLSFPPGMGVGMGVADMPPAHPSHAHPHYPAHYPSYQPSGGLGPQHGQYHHPAVLQNASLADIAPAQPHYGANLGSAVATSMHLTNSTSETDAGSSGYKMDPEMMYYSNASTSEMNHTDGFLNSILNDEDLQLMDIAVNEGMYTMRMLEHNGTGGGASNNSSMLGVSAASNLMNHSGAGAAGAAIGGGHHHLSLMAGSTGGAIGGGNHLHSAMNVSALVSGSSVTTASSGASASSGAGGAGAVGQTTVPGSNGGPLAGSGTPGDRLDASSDSAVSSMGSERVPSLSDGEWGDGGSDSAQEYHHGTKYGGPFDYSYNQTASGGPGNRMGEPHGSRQAPLVAQKKQHMFAKRYFEEQNTTIPAIHPSPGGPNGGANATNGSGSLDGTGSGGGGGGGPTGGGILPPATIKYEYDYMNVLGAGATPSAIGAQLEATTKQEDQHQLHHHNGTGQPHHEASTVAAAAAAAAALTDMKYSYGIEFQRNHHATPGAMGRNGTLQPQDMIHHNHTYTLPYAATAGSNHPGTKSQTREKSRSLSSAARKAEEEHLTRDEKRARALQIPIPVHDIINLPMDEFNERLSKYDLSETQLSLIRDIRRRGKNKVAAQNCRKRKLDQIVTLADEVKDMKMRKERLLRDREMVLSEHKKIRDKFSVLYRHVFQNLRDADGNPYSQEHYSLQQSADGAVVLVPRSSERPTQSNGQLNGVGSSGTTGLHHSHHSLHHPHAHLHHHQQHQQQQQQHLHHSLTHHLPHHSLVGGGGGATAAISAGGASVSAMNGGVTSNGIASNHGSSSATSSSNSSNSTVAGGITSNTSSLTGSAVTGVVNQRSKE</sequence>
<feature type="region of interest" description="Disordered" evidence="6">
    <location>
        <begin position="618"/>
        <end position="638"/>
    </location>
</feature>
<feature type="compositionally biased region" description="Basic residues" evidence="6">
    <location>
        <begin position="1368"/>
        <end position="1386"/>
    </location>
</feature>
<evidence type="ECO:0000256" key="6">
    <source>
        <dbReference type="SAM" id="MobiDB-lite"/>
    </source>
</evidence>
<keyword evidence="1" id="KW-0805">Transcription regulation</keyword>
<feature type="region of interest" description="Disordered" evidence="6">
    <location>
        <begin position="220"/>
        <end position="247"/>
    </location>
</feature>
<feature type="region of interest" description="Disordered" evidence="6">
    <location>
        <begin position="1017"/>
        <end position="1054"/>
    </location>
</feature>
<feature type="chain" id="PRO_5014610844" evidence="7">
    <location>
        <begin position="27"/>
        <end position="1484"/>
    </location>
</feature>
<dbReference type="VEuPathDB" id="VectorBase:ADAR2_004256"/>
<feature type="region of interest" description="Disordered" evidence="6">
    <location>
        <begin position="1346"/>
        <end position="1414"/>
    </location>
</feature>
<evidence type="ECO:0000256" key="3">
    <source>
        <dbReference type="ARBA" id="ARBA00023159"/>
    </source>
</evidence>
<feature type="domain" description="BZIP" evidence="8">
    <location>
        <begin position="1245"/>
        <end position="1308"/>
    </location>
</feature>
<evidence type="ECO:0000256" key="7">
    <source>
        <dbReference type="SAM" id="SignalP"/>
    </source>
</evidence>
<dbReference type="GO" id="GO:0005634">
    <property type="term" value="C:nucleus"/>
    <property type="evidence" value="ECO:0007669"/>
    <property type="project" value="TreeGrafter"/>
</dbReference>
<feature type="compositionally biased region" description="Basic and acidic residues" evidence="6">
    <location>
        <begin position="1195"/>
        <end position="1206"/>
    </location>
</feature>
<organism evidence="9">
    <name type="scientific">Anopheles darlingi</name>
    <name type="common">Mosquito</name>
    <dbReference type="NCBI Taxonomy" id="43151"/>
    <lineage>
        <taxon>Eukaryota</taxon>
        <taxon>Metazoa</taxon>
        <taxon>Ecdysozoa</taxon>
        <taxon>Arthropoda</taxon>
        <taxon>Hexapoda</taxon>
        <taxon>Insecta</taxon>
        <taxon>Pterygota</taxon>
        <taxon>Neoptera</taxon>
        <taxon>Endopterygota</taxon>
        <taxon>Diptera</taxon>
        <taxon>Nematocera</taxon>
        <taxon>Culicoidea</taxon>
        <taxon>Culicidae</taxon>
        <taxon>Anophelinae</taxon>
        <taxon>Anopheles</taxon>
    </lineage>
</organism>
<evidence type="ECO:0000256" key="4">
    <source>
        <dbReference type="ARBA" id="ARBA00023163"/>
    </source>
</evidence>
<evidence type="ECO:0000256" key="2">
    <source>
        <dbReference type="ARBA" id="ARBA00023125"/>
    </source>
</evidence>
<dbReference type="InterPro" id="IPR004826">
    <property type="entry name" value="bZIP_Maf"/>
</dbReference>
<evidence type="ECO:0000313" key="9">
    <source>
        <dbReference type="EMBL" id="MBW78032.1"/>
    </source>
</evidence>
<feature type="compositionally biased region" description="Low complexity" evidence="6">
    <location>
        <begin position="555"/>
        <end position="570"/>
    </location>
</feature>
<feature type="compositionally biased region" description="Gly residues" evidence="6">
    <location>
        <begin position="908"/>
        <end position="918"/>
    </location>
</feature>
<name>A0A2M4DKG6_ANODA</name>
<dbReference type="FunFam" id="1.10.880.10:FF:000004">
    <property type="entry name" value="Nuclear factor, erythroid 2"/>
    <property type="match status" value="1"/>
</dbReference>
<keyword evidence="2" id="KW-0238">DNA-binding</keyword>
<accession>A0A2M4DKG6</accession>
<keyword evidence="7" id="KW-0732">Signal</keyword>
<feature type="compositionally biased region" description="Polar residues" evidence="6">
    <location>
        <begin position="1462"/>
        <end position="1484"/>
    </location>
</feature>
<feature type="compositionally biased region" description="Low complexity" evidence="6">
    <location>
        <begin position="236"/>
        <end position="246"/>
    </location>
</feature>
<dbReference type="PANTHER" id="PTHR24411">
    <property type="entry name" value="NUCLEAR FACTOR ERYTHROID 2-RELATED FACTOR"/>
    <property type="match status" value="1"/>
</dbReference>
<feature type="region of interest" description="Disordered" evidence="6">
    <location>
        <begin position="283"/>
        <end position="306"/>
    </location>
</feature>
<dbReference type="VEuPathDB" id="VectorBase:ADAC005485"/>
<feature type="compositionally biased region" description="Low complexity" evidence="6">
    <location>
        <begin position="882"/>
        <end position="892"/>
    </location>
</feature>
<protein>
    <submittedName>
        <fullName evidence="9">Putative bzip transcription factor nrf1</fullName>
    </submittedName>
</protein>
<dbReference type="PROSITE" id="PS50217">
    <property type="entry name" value="BZIP"/>
    <property type="match status" value="1"/>
</dbReference>
<evidence type="ECO:0000259" key="8">
    <source>
        <dbReference type="PROSITE" id="PS50217"/>
    </source>
</evidence>
<feature type="region of interest" description="Disordered" evidence="6">
    <location>
        <begin position="361"/>
        <end position="384"/>
    </location>
</feature>
<feature type="compositionally biased region" description="Basic residues" evidence="6">
    <location>
        <begin position="1394"/>
        <end position="1405"/>
    </location>
</feature>
<dbReference type="EMBL" id="GGFL01013854">
    <property type="protein sequence ID" value="MBW78032.1"/>
    <property type="molecule type" value="Transcribed_RNA"/>
</dbReference>
<proteinExistence type="predicted"/>
<feature type="region of interest" description="Disordered" evidence="6">
    <location>
        <begin position="882"/>
        <end position="993"/>
    </location>
</feature>
<feature type="compositionally biased region" description="Gly residues" evidence="6">
    <location>
        <begin position="1038"/>
        <end position="1054"/>
    </location>
</feature>
<dbReference type="InterPro" id="IPR008917">
    <property type="entry name" value="TF_DNA-bd_sf"/>
</dbReference>
<feature type="compositionally biased region" description="Low complexity" evidence="6">
    <location>
        <begin position="1440"/>
        <end position="1461"/>
    </location>
</feature>
<dbReference type="Gene3D" id="1.10.880.10">
    <property type="entry name" value="Transcription factor, Skn-1-like, DNA-binding domain"/>
    <property type="match status" value="1"/>
</dbReference>
<dbReference type="PANTHER" id="PTHR24411:SF55">
    <property type="entry name" value="SEGMENTATION PROTEIN CAP'N'COLLAR"/>
    <property type="match status" value="1"/>
</dbReference>
<feature type="region of interest" description="Disordered" evidence="6">
    <location>
        <begin position="1440"/>
        <end position="1484"/>
    </location>
</feature>
<dbReference type="GO" id="GO:0000978">
    <property type="term" value="F:RNA polymerase II cis-regulatory region sequence-specific DNA binding"/>
    <property type="evidence" value="ECO:0007669"/>
    <property type="project" value="InterPro"/>
</dbReference>
<dbReference type="CDD" id="cd14698">
    <property type="entry name" value="bZIP_CNC"/>
    <property type="match status" value="1"/>
</dbReference>
<feature type="compositionally biased region" description="Polar residues" evidence="6">
    <location>
        <begin position="1172"/>
        <end position="1181"/>
    </location>
</feature>
<dbReference type="SMART" id="SM00338">
    <property type="entry name" value="BRLZ"/>
    <property type="match status" value="1"/>
</dbReference>
<dbReference type="SUPFAM" id="SSF47454">
    <property type="entry name" value="A DNA-binding domain in eukaryotic transcription factors"/>
    <property type="match status" value="1"/>
</dbReference>
<dbReference type="Pfam" id="PF03131">
    <property type="entry name" value="bZIP_Maf"/>
    <property type="match status" value="1"/>
</dbReference>
<feature type="region of interest" description="Disordered" evidence="6">
    <location>
        <begin position="1169"/>
        <end position="1206"/>
    </location>
</feature>
<feature type="compositionally biased region" description="Polar residues" evidence="6">
    <location>
        <begin position="1348"/>
        <end position="1365"/>
    </location>
</feature>
<keyword evidence="4" id="KW-0804">Transcription</keyword>
<feature type="region of interest" description="Disordered" evidence="6">
    <location>
        <begin position="1088"/>
        <end position="1117"/>
    </location>
</feature>
<dbReference type="PROSITE" id="PS00036">
    <property type="entry name" value="BZIP_BASIC"/>
    <property type="match status" value="1"/>
</dbReference>
<evidence type="ECO:0000256" key="5">
    <source>
        <dbReference type="ARBA" id="ARBA00023242"/>
    </source>
</evidence>
<feature type="compositionally biased region" description="Low complexity" evidence="6">
    <location>
        <begin position="361"/>
        <end position="377"/>
    </location>
</feature>
<feature type="signal peptide" evidence="7">
    <location>
        <begin position="1"/>
        <end position="26"/>
    </location>
</feature>
<feature type="region of interest" description="Disordered" evidence="6">
    <location>
        <begin position="545"/>
        <end position="575"/>
    </location>
</feature>
<dbReference type="VEuPathDB" id="VectorBase:ADAC005491"/>
<reference evidence="9" key="1">
    <citation type="submission" date="2018-01" db="EMBL/GenBank/DDBJ databases">
        <title>An insight into the sialome of Amazonian anophelines.</title>
        <authorList>
            <person name="Ribeiro J.M."/>
            <person name="Scarpassa V."/>
            <person name="Calvo E."/>
        </authorList>
    </citation>
    <scope>NUCLEOTIDE SEQUENCE</scope>
</reference>